<dbReference type="Proteomes" id="UP001186944">
    <property type="component" value="Unassembled WGS sequence"/>
</dbReference>
<dbReference type="InterPro" id="IPR001611">
    <property type="entry name" value="Leu-rich_rpt"/>
</dbReference>
<keyword evidence="4" id="KW-1185">Reference proteome</keyword>
<dbReference type="SMART" id="SM00369">
    <property type="entry name" value="LRR_TYP"/>
    <property type="match status" value="2"/>
</dbReference>
<reference evidence="3" key="1">
    <citation type="submission" date="2019-08" db="EMBL/GenBank/DDBJ databases">
        <title>The improved chromosome-level genome for the pearl oyster Pinctada fucata martensii using PacBio sequencing and Hi-C.</title>
        <authorList>
            <person name="Zheng Z."/>
        </authorList>
    </citation>
    <scope>NUCLEOTIDE SEQUENCE</scope>
    <source>
        <strain evidence="3">ZZ-2019</strain>
        <tissue evidence="3">Adductor muscle</tissue>
    </source>
</reference>
<dbReference type="AlphaFoldDB" id="A0AA88YLD8"/>
<gene>
    <name evidence="3" type="ORF">FSP39_001364</name>
</gene>
<comment type="caution">
    <text evidence="3">The sequence shown here is derived from an EMBL/GenBank/DDBJ whole genome shotgun (WGS) entry which is preliminary data.</text>
</comment>
<sequence length="242" mass="28032">MSGNLFRMNDYLVFLYMANMPKIKKINIANIPLYEEEEEEKYGTMHRGSNLEAQKSTFFPTRTLQNKETQRKTTKYNITLHLSDSLETVDSHGIHTDFGLPPGFKVYIKARGLKRVNMGDMDMDICVFKDPVECINSSFKIFDMSGWKCSGLNPTFLSKSKCFLNLVTLNARNSDLGKGLISDKDVRFLRGLRHLKKVDLSRNDLSRLHDNFFHDQRKSLQKVNLTNNNFDRIPPAIWKLQN</sequence>
<dbReference type="EMBL" id="VSWD01000005">
    <property type="protein sequence ID" value="KAK3101154.1"/>
    <property type="molecule type" value="Genomic_DNA"/>
</dbReference>
<evidence type="ECO:0000313" key="3">
    <source>
        <dbReference type="EMBL" id="KAK3101154.1"/>
    </source>
</evidence>
<organism evidence="3 4">
    <name type="scientific">Pinctada imbricata</name>
    <name type="common">Atlantic pearl-oyster</name>
    <name type="synonym">Pinctada martensii</name>
    <dbReference type="NCBI Taxonomy" id="66713"/>
    <lineage>
        <taxon>Eukaryota</taxon>
        <taxon>Metazoa</taxon>
        <taxon>Spiralia</taxon>
        <taxon>Lophotrochozoa</taxon>
        <taxon>Mollusca</taxon>
        <taxon>Bivalvia</taxon>
        <taxon>Autobranchia</taxon>
        <taxon>Pteriomorphia</taxon>
        <taxon>Pterioida</taxon>
        <taxon>Pterioidea</taxon>
        <taxon>Pteriidae</taxon>
        <taxon>Pinctada</taxon>
    </lineage>
</organism>
<dbReference type="Pfam" id="PF13855">
    <property type="entry name" value="LRR_8"/>
    <property type="match status" value="1"/>
</dbReference>
<proteinExistence type="predicted"/>
<evidence type="ECO:0000313" key="4">
    <source>
        <dbReference type="Proteomes" id="UP001186944"/>
    </source>
</evidence>
<keyword evidence="1" id="KW-0433">Leucine-rich repeat</keyword>
<protein>
    <submittedName>
        <fullName evidence="3">Uncharacterized protein</fullName>
    </submittedName>
</protein>
<dbReference type="Gene3D" id="3.80.10.10">
    <property type="entry name" value="Ribonuclease Inhibitor"/>
    <property type="match status" value="1"/>
</dbReference>
<evidence type="ECO:0000256" key="1">
    <source>
        <dbReference type="ARBA" id="ARBA00022614"/>
    </source>
</evidence>
<keyword evidence="2" id="KW-0677">Repeat</keyword>
<dbReference type="InterPro" id="IPR003591">
    <property type="entry name" value="Leu-rich_rpt_typical-subtyp"/>
</dbReference>
<dbReference type="InterPro" id="IPR032675">
    <property type="entry name" value="LRR_dom_sf"/>
</dbReference>
<dbReference type="SUPFAM" id="SSF52058">
    <property type="entry name" value="L domain-like"/>
    <property type="match status" value="1"/>
</dbReference>
<evidence type="ECO:0000256" key="2">
    <source>
        <dbReference type="ARBA" id="ARBA00022737"/>
    </source>
</evidence>
<name>A0AA88YLD8_PINIB</name>
<accession>A0AA88YLD8</accession>